<evidence type="ECO:0000256" key="6">
    <source>
        <dbReference type="SAM" id="Phobius"/>
    </source>
</evidence>
<dbReference type="Proteomes" id="UP001500575">
    <property type="component" value="Unassembled WGS sequence"/>
</dbReference>
<evidence type="ECO:0000259" key="7">
    <source>
        <dbReference type="SMART" id="SM00235"/>
    </source>
</evidence>
<evidence type="ECO:0000256" key="3">
    <source>
        <dbReference type="ARBA" id="ARBA00022801"/>
    </source>
</evidence>
<keyword evidence="3" id="KW-0378">Hydrolase</keyword>
<keyword evidence="2" id="KW-0479">Metal-binding</keyword>
<dbReference type="SUPFAM" id="SSF55486">
    <property type="entry name" value="Metalloproteases ('zincins'), catalytic domain"/>
    <property type="match status" value="1"/>
</dbReference>
<dbReference type="Gene3D" id="3.40.390.10">
    <property type="entry name" value="Collagenase (Catalytic Domain)"/>
    <property type="match status" value="1"/>
</dbReference>
<gene>
    <name evidence="8" type="ORF">GCM10009843_31520</name>
</gene>
<dbReference type="InterPro" id="IPR006026">
    <property type="entry name" value="Peptidase_Metallo"/>
</dbReference>
<evidence type="ECO:0000256" key="5">
    <source>
        <dbReference type="SAM" id="MobiDB-lite"/>
    </source>
</evidence>
<reference evidence="9" key="1">
    <citation type="journal article" date="2019" name="Int. J. Syst. Evol. Microbiol.">
        <title>The Global Catalogue of Microorganisms (GCM) 10K type strain sequencing project: providing services to taxonomists for standard genome sequencing and annotation.</title>
        <authorList>
            <consortium name="The Broad Institute Genomics Platform"/>
            <consortium name="The Broad Institute Genome Sequencing Center for Infectious Disease"/>
            <person name="Wu L."/>
            <person name="Ma J."/>
        </authorList>
    </citation>
    <scope>NUCLEOTIDE SEQUENCE [LARGE SCALE GENOMIC DNA]</scope>
    <source>
        <strain evidence="9">JCM 16021</strain>
    </source>
</reference>
<dbReference type="InterPro" id="IPR024079">
    <property type="entry name" value="MetalloPept_cat_dom_sf"/>
</dbReference>
<evidence type="ECO:0000256" key="4">
    <source>
        <dbReference type="ARBA" id="ARBA00022833"/>
    </source>
</evidence>
<protein>
    <recommendedName>
        <fullName evidence="7">Peptidase metallopeptidase domain-containing protein</fullName>
    </recommendedName>
</protein>
<evidence type="ECO:0000313" key="8">
    <source>
        <dbReference type="EMBL" id="GAA2129654.1"/>
    </source>
</evidence>
<accession>A0ABP5KE50</accession>
<dbReference type="SMART" id="SM00235">
    <property type="entry name" value="ZnMc"/>
    <property type="match status" value="1"/>
</dbReference>
<dbReference type="Pfam" id="PF00413">
    <property type="entry name" value="Peptidase_M10"/>
    <property type="match status" value="1"/>
</dbReference>
<feature type="domain" description="Peptidase metallopeptidase" evidence="7">
    <location>
        <begin position="89"/>
        <end position="272"/>
    </location>
</feature>
<proteinExistence type="predicted"/>
<feature type="region of interest" description="Disordered" evidence="5">
    <location>
        <begin position="1"/>
        <end position="20"/>
    </location>
</feature>
<organism evidence="8 9">
    <name type="scientific">Nocardioides bigeumensis</name>
    <dbReference type="NCBI Taxonomy" id="433657"/>
    <lineage>
        <taxon>Bacteria</taxon>
        <taxon>Bacillati</taxon>
        <taxon>Actinomycetota</taxon>
        <taxon>Actinomycetes</taxon>
        <taxon>Propionibacteriales</taxon>
        <taxon>Nocardioidaceae</taxon>
        <taxon>Nocardioides</taxon>
    </lineage>
</organism>
<sequence length="275" mass="29627">MDRGYDLPAMNQPDPPSAADLGISEVELDRILRDVRHRQGQPTTPPIPDPVTERRFTKLLVLALVALVVAVILVPQLRADDSGEPVFAFMETYGDGKPVTYTSCRPIQVAVYPTGGPPGAETLVREAVATMRSATGLDLVVIGSYGGHAPNWNFEAAPVRPDDPITVSWQDGEAIAAMTDDTAGLGGSYTMSNPDGSRRFVAGTIALSRDYYAELAQRGDRAEAEAVLMHEFGHVLGLDHVHSRHELMNEDNVGLTTLGPGDREGLRRLGQGPCF</sequence>
<name>A0ABP5KE50_9ACTN</name>
<keyword evidence="6" id="KW-1133">Transmembrane helix</keyword>
<keyword evidence="4" id="KW-0862">Zinc</keyword>
<feature type="transmembrane region" description="Helical" evidence="6">
    <location>
        <begin position="59"/>
        <end position="77"/>
    </location>
</feature>
<keyword evidence="6" id="KW-0812">Transmembrane</keyword>
<keyword evidence="9" id="KW-1185">Reference proteome</keyword>
<keyword evidence="1" id="KW-0645">Protease</keyword>
<dbReference type="InterPro" id="IPR001818">
    <property type="entry name" value="Pept_M10_metallopeptidase"/>
</dbReference>
<feature type="region of interest" description="Disordered" evidence="5">
    <location>
        <begin position="256"/>
        <end position="275"/>
    </location>
</feature>
<keyword evidence="6" id="KW-0472">Membrane</keyword>
<dbReference type="EMBL" id="BAAAQQ010000013">
    <property type="protein sequence ID" value="GAA2129654.1"/>
    <property type="molecule type" value="Genomic_DNA"/>
</dbReference>
<evidence type="ECO:0000256" key="2">
    <source>
        <dbReference type="ARBA" id="ARBA00022723"/>
    </source>
</evidence>
<evidence type="ECO:0000256" key="1">
    <source>
        <dbReference type="ARBA" id="ARBA00022670"/>
    </source>
</evidence>
<evidence type="ECO:0000313" key="9">
    <source>
        <dbReference type="Proteomes" id="UP001500575"/>
    </source>
</evidence>
<comment type="caution">
    <text evidence="8">The sequence shown here is derived from an EMBL/GenBank/DDBJ whole genome shotgun (WGS) entry which is preliminary data.</text>
</comment>